<feature type="signal peptide" evidence="1">
    <location>
        <begin position="1"/>
        <end position="23"/>
    </location>
</feature>
<proteinExistence type="predicted"/>
<organism evidence="2 3">
    <name type="scientific">Lachnellula cervina</name>
    <dbReference type="NCBI Taxonomy" id="1316786"/>
    <lineage>
        <taxon>Eukaryota</taxon>
        <taxon>Fungi</taxon>
        <taxon>Dikarya</taxon>
        <taxon>Ascomycota</taxon>
        <taxon>Pezizomycotina</taxon>
        <taxon>Leotiomycetes</taxon>
        <taxon>Helotiales</taxon>
        <taxon>Lachnaceae</taxon>
        <taxon>Lachnellula</taxon>
    </lineage>
</organism>
<reference evidence="2 3" key="1">
    <citation type="submission" date="2018-05" db="EMBL/GenBank/DDBJ databases">
        <title>Whole genome sequencing for identification of molecular markers to develop diagnostic detection tools for the regulated plant pathogen Lachnellula willkommii.</title>
        <authorList>
            <person name="Giroux E."/>
            <person name="Bilodeau G."/>
        </authorList>
    </citation>
    <scope>NUCLEOTIDE SEQUENCE [LARGE SCALE GENOMIC DNA]</scope>
    <source>
        <strain evidence="2 3">CBS 625.97</strain>
    </source>
</reference>
<protein>
    <submittedName>
        <fullName evidence="2">Uncharacterized protein</fullName>
    </submittedName>
</protein>
<keyword evidence="3" id="KW-1185">Reference proteome</keyword>
<name>A0A7D8YWE9_9HELO</name>
<feature type="chain" id="PRO_5028965779" evidence="1">
    <location>
        <begin position="24"/>
        <end position="160"/>
    </location>
</feature>
<dbReference type="AlphaFoldDB" id="A0A7D8YWE9"/>
<sequence>MFYSTLPEVILTTILLIPTLTSASPIQKRDTAEQYIFANCINNVTLAAYSAIFWYYPDFLPDYPEPQETAYVNELSAEPFEGQTTIVTSPFQLNATIPANATNAVVGALVSTEASASSYAGPMAVIKGSGLVFYSPADNENCYEEYWQRDVSSRDCFLWG</sequence>
<keyword evidence="1" id="KW-0732">Signal</keyword>
<evidence type="ECO:0000313" key="2">
    <source>
        <dbReference type="EMBL" id="TVY56442.1"/>
    </source>
</evidence>
<dbReference type="Proteomes" id="UP000481288">
    <property type="component" value="Unassembled WGS sequence"/>
</dbReference>
<accession>A0A7D8YWE9</accession>
<comment type="caution">
    <text evidence="2">The sequence shown here is derived from an EMBL/GenBank/DDBJ whole genome shotgun (WGS) entry which is preliminary data.</text>
</comment>
<dbReference type="OrthoDB" id="4733107at2759"/>
<dbReference type="EMBL" id="QGMG01000160">
    <property type="protein sequence ID" value="TVY56442.1"/>
    <property type="molecule type" value="Genomic_DNA"/>
</dbReference>
<evidence type="ECO:0000256" key="1">
    <source>
        <dbReference type="SAM" id="SignalP"/>
    </source>
</evidence>
<gene>
    <name evidence="2" type="ORF">LCER1_G001492</name>
</gene>
<evidence type="ECO:0000313" key="3">
    <source>
        <dbReference type="Proteomes" id="UP000481288"/>
    </source>
</evidence>